<keyword evidence="2 6" id="KW-0032">Aminotransferase</keyword>
<organism evidence="6 7">
    <name type="scientific">Ulvibacter antarcticus</name>
    <dbReference type="NCBI Taxonomy" id="442714"/>
    <lineage>
        <taxon>Bacteria</taxon>
        <taxon>Pseudomonadati</taxon>
        <taxon>Bacteroidota</taxon>
        <taxon>Flavobacteriia</taxon>
        <taxon>Flavobacteriales</taxon>
        <taxon>Flavobacteriaceae</taxon>
        <taxon>Ulvibacter</taxon>
    </lineage>
</organism>
<keyword evidence="7" id="KW-1185">Reference proteome</keyword>
<dbReference type="GO" id="GO:0042802">
    <property type="term" value="F:identical protein binding"/>
    <property type="evidence" value="ECO:0007669"/>
    <property type="project" value="TreeGrafter"/>
</dbReference>
<dbReference type="InterPro" id="IPR005814">
    <property type="entry name" value="Aminotrans_3"/>
</dbReference>
<protein>
    <submittedName>
        <fullName evidence="6">Acetylornithine aminotransferase</fullName>
    </submittedName>
</protein>
<dbReference type="InterPro" id="IPR050103">
    <property type="entry name" value="Class-III_PLP-dep_AT"/>
</dbReference>
<dbReference type="InterPro" id="IPR049704">
    <property type="entry name" value="Aminotrans_3_PPA_site"/>
</dbReference>
<evidence type="ECO:0000256" key="5">
    <source>
        <dbReference type="RuleBase" id="RU003560"/>
    </source>
</evidence>
<dbReference type="GO" id="GO:0008483">
    <property type="term" value="F:transaminase activity"/>
    <property type="evidence" value="ECO:0007669"/>
    <property type="project" value="UniProtKB-KW"/>
</dbReference>
<dbReference type="Proteomes" id="UP000271339">
    <property type="component" value="Unassembled WGS sequence"/>
</dbReference>
<dbReference type="InterPro" id="IPR015424">
    <property type="entry name" value="PyrdxlP-dep_Trfase"/>
</dbReference>
<evidence type="ECO:0000256" key="1">
    <source>
        <dbReference type="ARBA" id="ARBA00001933"/>
    </source>
</evidence>
<accession>A0A3L9YDV4</accession>
<comment type="cofactor">
    <cofactor evidence="1">
        <name>pyridoxal 5'-phosphate</name>
        <dbReference type="ChEBI" id="CHEBI:597326"/>
    </cofactor>
</comment>
<dbReference type="OrthoDB" id="9801052at2"/>
<dbReference type="SUPFAM" id="SSF53383">
    <property type="entry name" value="PLP-dependent transferases"/>
    <property type="match status" value="1"/>
</dbReference>
<name>A0A3L9YDV4_9FLAO</name>
<dbReference type="EMBL" id="REFC01000015">
    <property type="protein sequence ID" value="RMA57229.1"/>
    <property type="molecule type" value="Genomic_DNA"/>
</dbReference>
<comment type="similarity">
    <text evidence="5">Belongs to the class-III pyridoxal-phosphate-dependent aminotransferase family.</text>
</comment>
<dbReference type="InterPro" id="IPR015422">
    <property type="entry name" value="PyrdxlP-dep_Trfase_small"/>
</dbReference>
<evidence type="ECO:0000313" key="6">
    <source>
        <dbReference type="EMBL" id="RMA57229.1"/>
    </source>
</evidence>
<reference evidence="6 7" key="1">
    <citation type="submission" date="2018-10" db="EMBL/GenBank/DDBJ databases">
        <title>Genomic Encyclopedia of Archaeal and Bacterial Type Strains, Phase II (KMG-II): from individual species to whole genera.</title>
        <authorList>
            <person name="Goeker M."/>
        </authorList>
    </citation>
    <scope>NUCLEOTIDE SEQUENCE [LARGE SCALE GENOMIC DNA]</scope>
    <source>
        <strain evidence="6 7">DSM 23424</strain>
    </source>
</reference>
<dbReference type="PANTHER" id="PTHR11986">
    <property type="entry name" value="AMINOTRANSFERASE CLASS III"/>
    <property type="match status" value="1"/>
</dbReference>
<dbReference type="RefSeq" id="WP_121908646.1">
    <property type="nucleotide sequence ID" value="NZ_REFC01000015.1"/>
</dbReference>
<dbReference type="PANTHER" id="PTHR11986:SF79">
    <property type="entry name" value="ACETYLORNITHINE AMINOTRANSFERASE, MITOCHONDRIAL"/>
    <property type="match status" value="1"/>
</dbReference>
<proteinExistence type="inferred from homology"/>
<evidence type="ECO:0000256" key="3">
    <source>
        <dbReference type="ARBA" id="ARBA00022679"/>
    </source>
</evidence>
<keyword evidence="4 5" id="KW-0663">Pyridoxal phosphate</keyword>
<comment type="caution">
    <text evidence="6">The sequence shown here is derived from an EMBL/GenBank/DDBJ whole genome shotgun (WGS) entry which is preliminary data.</text>
</comment>
<dbReference type="CDD" id="cd00610">
    <property type="entry name" value="OAT_like"/>
    <property type="match status" value="1"/>
</dbReference>
<dbReference type="FunFam" id="3.40.640.10:FF:000004">
    <property type="entry name" value="Acetylornithine aminotransferase"/>
    <property type="match status" value="1"/>
</dbReference>
<dbReference type="InterPro" id="IPR015421">
    <property type="entry name" value="PyrdxlP-dep_Trfase_major"/>
</dbReference>
<keyword evidence="3 6" id="KW-0808">Transferase</keyword>
<dbReference type="Gene3D" id="3.40.640.10">
    <property type="entry name" value="Type I PLP-dependent aspartate aminotransferase-like (Major domain)"/>
    <property type="match status" value="1"/>
</dbReference>
<gene>
    <name evidence="6" type="ORF">BXY75_3116</name>
</gene>
<dbReference type="AlphaFoldDB" id="A0A3L9YDV4"/>
<evidence type="ECO:0000256" key="4">
    <source>
        <dbReference type="ARBA" id="ARBA00022898"/>
    </source>
</evidence>
<dbReference type="PROSITE" id="PS00600">
    <property type="entry name" value="AA_TRANSFER_CLASS_3"/>
    <property type="match status" value="1"/>
</dbReference>
<dbReference type="PIRSF" id="PIRSF000521">
    <property type="entry name" value="Transaminase_4ab_Lys_Orn"/>
    <property type="match status" value="1"/>
</dbReference>
<dbReference type="Pfam" id="PF00202">
    <property type="entry name" value="Aminotran_3"/>
    <property type="match status" value="1"/>
</dbReference>
<sequence length="374" mass="40876">MSLFEVYPLFDITPVKAKDVFVYDEKGTKFLDLYGGHAVISIGHSHPHYVKSLTSQLQQIGFYSNSIQNPLQVKLANKLAGLSKCEDYQLFLCNSGAEANENALKLASFQTGRKKVIAFKNSFHGRTSAAVAVTDNPKIVAPINAQQEVEYIELGDLISVEKALQKNDVCAVIVECIQGVGGLDESTTGFYQGLEILTKKYGALLIIDEVQSGFGRTGDFFAFQKHGIEPDIISMAKGMGNGFPIGGILIHPSIKASYGLLGTTFGGNHLACAASLSVLEVIENESLMSNAAKMATYFIEKAKSIPKLKTIKGRGLMLGLEFDFPVSELRKTLIYKHHIFTGSASNSNLLRILPPLTIQKQHLDIFFEALYSEL</sequence>
<evidence type="ECO:0000313" key="7">
    <source>
        <dbReference type="Proteomes" id="UP000271339"/>
    </source>
</evidence>
<evidence type="ECO:0000256" key="2">
    <source>
        <dbReference type="ARBA" id="ARBA00022576"/>
    </source>
</evidence>
<dbReference type="GO" id="GO:0030170">
    <property type="term" value="F:pyridoxal phosphate binding"/>
    <property type="evidence" value="ECO:0007669"/>
    <property type="project" value="InterPro"/>
</dbReference>
<dbReference type="Gene3D" id="3.90.1150.10">
    <property type="entry name" value="Aspartate Aminotransferase, domain 1"/>
    <property type="match status" value="1"/>
</dbReference>